<protein>
    <recommendedName>
        <fullName evidence="1">Peroxin/Ferlin domain-containing protein</fullName>
    </recommendedName>
</protein>
<keyword evidence="3" id="KW-1185">Reference proteome</keyword>
<evidence type="ECO:0000313" key="2">
    <source>
        <dbReference type="EMBL" id="QWU88719.1"/>
    </source>
</evidence>
<proteinExistence type="predicted"/>
<evidence type="ECO:0000313" key="3">
    <source>
        <dbReference type="Proteomes" id="UP000825434"/>
    </source>
</evidence>
<sequence>MNSFEKLAEHLKSHGFDPSGIESALGEHEFDEMGEYAFQFIVENQRGMKFFGIPCFNRKSLIPVIDPPQYTRVDGSRVTLSDDRIENYPLPDLGWRWWWDSWYVLMLNDVDEQGWSYSSVIFRKGSHWHGKYNFGNFVRRRLWVRLRVRKTVDDLPHEPVEDTGDSDEELDQQAELSEVPVPKEKIPVASVTTKQQEKGLSKVDGNDVRGIICVIQNQCKNAITEESIEIASECSLVISKIKLHCPYSVYSGWITRLVQCVVLAFGSEFDASENTLSLVDVVLDTLHVLLKKTKALFTSQLVSMFIELAAAWTPQEKATLVLSLLRTMSTIDLAKTYIRSNFLLRSSCVCLEEILNRLLDFIHIYVSTYDAANLKCVRSTLLAAILYFGHHGLLDYFNSLCW</sequence>
<feature type="domain" description="Peroxin/Ferlin" evidence="1">
    <location>
        <begin position="114"/>
        <end position="150"/>
    </location>
</feature>
<gene>
    <name evidence="2" type="ORF">CA3LBN_003027</name>
</gene>
<dbReference type="Proteomes" id="UP000825434">
    <property type="component" value="Chromosome 3"/>
</dbReference>
<dbReference type="InterPro" id="IPR006614">
    <property type="entry name" value="Peroxin/Ferlin"/>
</dbReference>
<dbReference type="SMART" id="SM00694">
    <property type="entry name" value="DysFC"/>
    <property type="match status" value="1"/>
</dbReference>
<evidence type="ECO:0000259" key="1">
    <source>
        <dbReference type="SMART" id="SM00694"/>
    </source>
</evidence>
<accession>A0ABX8I8E1</accession>
<organism evidence="2 3">
    <name type="scientific">Candidozyma haemuli</name>
    <dbReference type="NCBI Taxonomy" id="45357"/>
    <lineage>
        <taxon>Eukaryota</taxon>
        <taxon>Fungi</taxon>
        <taxon>Dikarya</taxon>
        <taxon>Ascomycota</taxon>
        <taxon>Saccharomycotina</taxon>
        <taxon>Pichiomycetes</taxon>
        <taxon>Metschnikowiaceae</taxon>
        <taxon>Candidozyma</taxon>
    </lineage>
</organism>
<name>A0ABX8I8E1_9ASCO</name>
<reference evidence="2 3" key="1">
    <citation type="submission" date="2021-06" db="EMBL/GenBank/DDBJ databases">
        <title>Candida outbreak in Lebanon.</title>
        <authorList>
            <person name="Finianos M."/>
        </authorList>
    </citation>
    <scope>NUCLEOTIDE SEQUENCE [LARGE SCALE GENOMIC DNA]</scope>
    <source>
        <strain evidence="2">CA3LBN</strain>
    </source>
</reference>
<dbReference type="EMBL" id="CP076663">
    <property type="protein sequence ID" value="QWU88719.1"/>
    <property type="molecule type" value="Genomic_DNA"/>
</dbReference>